<accession>A0A0J7Z712</accession>
<dbReference type="Gene3D" id="3.90.1200.10">
    <property type="match status" value="1"/>
</dbReference>
<evidence type="ECO:0000313" key="2">
    <source>
        <dbReference type="EMBL" id="KMS70963.1"/>
    </source>
</evidence>
<comment type="caution">
    <text evidence="2">The sequence shown here is derived from an EMBL/GenBank/DDBJ whole genome shotgun (WGS) entry which is preliminary data.</text>
</comment>
<dbReference type="InterPro" id="IPR011009">
    <property type="entry name" value="Kinase-like_dom_sf"/>
</dbReference>
<dbReference type="EMBL" id="LFNT01000042">
    <property type="protein sequence ID" value="KMS70963.1"/>
    <property type="molecule type" value="Genomic_DNA"/>
</dbReference>
<gene>
    <name evidence="2" type="ORF">ACM01_29555</name>
</gene>
<organism evidence="2 3">
    <name type="scientific">Streptomyces viridochromogenes</name>
    <dbReference type="NCBI Taxonomy" id="1938"/>
    <lineage>
        <taxon>Bacteria</taxon>
        <taxon>Bacillati</taxon>
        <taxon>Actinomycetota</taxon>
        <taxon>Actinomycetes</taxon>
        <taxon>Kitasatosporales</taxon>
        <taxon>Streptomycetaceae</taxon>
        <taxon>Streptomyces</taxon>
    </lineage>
</organism>
<evidence type="ECO:0000259" key="1">
    <source>
        <dbReference type="Pfam" id="PF01636"/>
    </source>
</evidence>
<dbReference type="SUPFAM" id="SSF56112">
    <property type="entry name" value="Protein kinase-like (PK-like)"/>
    <property type="match status" value="1"/>
</dbReference>
<dbReference type="PATRIC" id="fig|1938.3.peg.5646"/>
<proteinExistence type="predicted"/>
<dbReference type="Pfam" id="PF01636">
    <property type="entry name" value="APH"/>
    <property type="match status" value="1"/>
</dbReference>
<reference evidence="2 3" key="1">
    <citation type="submission" date="2015-06" db="EMBL/GenBank/DDBJ databases">
        <authorList>
            <person name="Ju K.-S."/>
            <person name="Doroghazi J.R."/>
            <person name="Metcalf W.W."/>
        </authorList>
    </citation>
    <scope>NUCLEOTIDE SEQUENCE [LARGE SCALE GENOMIC DNA]</scope>
    <source>
        <strain evidence="2 3">NRRL 3414</strain>
    </source>
</reference>
<sequence length="77" mass="7873">MATAAWEDALRLPQWDDAPVWLHGDLLPGSLLTSSGHLTAVIDFGAFGVGARVGTVLRAVGGALLRRTTTATSAGTG</sequence>
<protein>
    <recommendedName>
        <fullName evidence="1">Aminoglycoside phosphotransferase domain-containing protein</fullName>
    </recommendedName>
</protein>
<feature type="domain" description="Aminoglycoside phosphotransferase" evidence="1">
    <location>
        <begin position="5"/>
        <end position="51"/>
    </location>
</feature>
<evidence type="ECO:0000313" key="3">
    <source>
        <dbReference type="Proteomes" id="UP000037432"/>
    </source>
</evidence>
<dbReference type="AlphaFoldDB" id="A0A0J7Z712"/>
<dbReference type="InterPro" id="IPR002575">
    <property type="entry name" value="Aminoglycoside_PTrfase"/>
</dbReference>
<name>A0A0J7Z712_STRVR</name>
<dbReference type="Proteomes" id="UP000037432">
    <property type="component" value="Unassembled WGS sequence"/>
</dbReference>